<evidence type="ECO:0000313" key="3">
    <source>
        <dbReference type="EMBL" id="WXA95440.1"/>
    </source>
</evidence>
<keyword evidence="2" id="KW-1133">Transmembrane helix</keyword>
<sequence length="184" mass="20054">MIETELPRAGMSRWPWLLAACALAGLVVALVWRRGGERPPPTEVAASPSSEAVARWRANHGGAMPAQPESTAEEPAQEDAEAARPREGIAAFPPPGTKRIKVGLVVPEDFPLPNGYMRHYQTTDKGEMLRAILMFHPDYKPTDSHGNPIPIPEDRIVPPELAPPGMPMERLEVPEDAYADAGVR</sequence>
<evidence type="ECO:0000256" key="2">
    <source>
        <dbReference type="SAM" id="Phobius"/>
    </source>
</evidence>
<dbReference type="RefSeq" id="WP_394846046.1">
    <property type="nucleotide sequence ID" value="NZ_CP089982.1"/>
</dbReference>
<feature type="compositionally biased region" description="Acidic residues" evidence="1">
    <location>
        <begin position="71"/>
        <end position="80"/>
    </location>
</feature>
<accession>A0ABZ2KCZ7</accession>
<proteinExistence type="predicted"/>
<organism evidence="3 4">
    <name type="scientific">Pendulispora brunnea</name>
    <dbReference type="NCBI Taxonomy" id="2905690"/>
    <lineage>
        <taxon>Bacteria</taxon>
        <taxon>Pseudomonadati</taxon>
        <taxon>Myxococcota</taxon>
        <taxon>Myxococcia</taxon>
        <taxon>Myxococcales</taxon>
        <taxon>Sorangiineae</taxon>
        <taxon>Pendulisporaceae</taxon>
        <taxon>Pendulispora</taxon>
    </lineage>
</organism>
<keyword evidence="2" id="KW-0812">Transmembrane</keyword>
<dbReference type="EMBL" id="CP089982">
    <property type="protein sequence ID" value="WXA95440.1"/>
    <property type="molecule type" value="Genomic_DNA"/>
</dbReference>
<feature type="region of interest" description="Disordered" evidence="1">
    <location>
        <begin position="145"/>
        <end position="184"/>
    </location>
</feature>
<keyword evidence="4" id="KW-1185">Reference proteome</keyword>
<protein>
    <submittedName>
        <fullName evidence="3">Uncharacterized protein</fullName>
    </submittedName>
</protein>
<evidence type="ECO:0000313" key="4">
    <source>
        <dbReference type="Proteomes" id="UP001379533"/>
    </source>
</evidence>
<name>A0ABZ2KCZ7_9BACT</name>
<evidence type="ECO:0000256" key="1">
    <source>
        <dbReference type="SAM" id="MobiDB-lite"/>
    </source>
</evidence>
<reference evidence="3 4" key="1">
    <citation type="submission" date="2021-12" db="EMBL/GenBank/DDBJ databases">
        <title>Discovery of the Pendulisporaceae a myxobacterial family with distinct sporulation behavior and unique specialized metabolism.</title>
        <authorList>
            <person name="Garcia R."/>
            <person name="Popoff A."/>
            <person name="Bader C.D."/>
            <person name="Loehr J."/>
            <person name="Walesch S."/>
            <person name="Walt C."/>
            <person name="Boldt J."/>
            <person name="Bunk B."/>
            <person name="Haeckl F.J.F.P.J."/>
            <person name="Gunesch A.P."/>
            <person name="Birkelbach J."/>
            <person name="Nuebel U."/>
            <person name="Pietschmann T."/>
            <person name="Bach T."/>
            <person name="Mueller R."/>
        </authorList>
    </citation>
    <scope>NUCLEOTIDE SEQUENCE [LARGE SCALE GENOMIC DNA]</scope>
    <source>
        <strain evidence="3 4">MSr12523</strain>
    </source>
</reference>
<feature type="region of interest" description="Disordered" evidence="1">
    <location>
        <begin position="61"/>
        <end position="94"/>
    </location>
</feature>
<keyword evidence="2" id="KW-0472">Membrane</keyword>
<dbReference type="Proteomes" id="UP001379533">
    <property type="component" value="Chromosome"/>
</dbReference>
<gene>
    <name evidence="3" type="ORF">LZC95_01115</name>
</gene>
<feature type="transmembrane region" description="Helical" evidence="2">
    <location>
        <begin position="14"/>
        <end position="32"/>
    </location>
</feature>